<keyword evidence="1" id="KW-1133">Transmembrane helix</keyword>
<proteinExistence type="predicted"/>
<evidence type="ECO:0000256" key="1">
    <source>
        <dbReference type="SAM" id="Phobius"/>
    </source>
</evidence>
<feature type="transmembrane region" description="Helical" evidence="1">
    <location>
        <begin position="59"/>
        <end position="79"/>
    </location>
</feature>
<dbReference type="PANTHER" id="PTHR28029:SF1">
    <property type="entry name" value="PROTEIN ILM1"/>
    <property type="match status" value="1"/>
</dbReference>
<feature type="transmembrane region" description="Helical" evidence="1">
    <location>
        <begin position="146"/>
        <end position="165"/>
    </location>
</feature>
<comment type="caution">
    <text evidence="2">The sequence shown here is derived from an EMBL/GenBank/DDBJ whole genome shotgun (WGS) entry which is preliminary data.</text>
</comment>
<dbReference type="EMBL" id="JASWJB010000040">
    <property type="protein sequence ID" value="KAK2606454.1"/>
    <property type="molecule type" value="Genomic_DNA"/>
</dbReference>
<organism evidence="2 3">
    <name type="scientific">Conoideocrella luteorostrata</name>
    <dbReference type="NCBI Taxonomy" id="1105319"/>
    <lineage>
        <taxon>Eukaryota</taxon>
        <taxon>Fungi</taxon>
        <taxon>Dikarya</taxon>
        <taxon>Ascomycota</taxon>
        <taxon>Pezizomycotina</taxon>
        <taxon>Sordariomycetes</taxon>
        <taxon>Hypocreomycetidae</taxon>
        <taxon>Hypocreales</taxon>
        <taxon>Clavicipitaceae</taxon>
        <taxon>Conoideocrella</taxon>
    </lineage>
</organism>
<dbReference type="AlphaFoldDB" id="A0AAJ0G0U0"/>
<accession>A0AAJ0G0U0</accession>
<keyword evidence="3" id="KW-1185">Reference proteome</keyword>
<keyword evidence="1" id="KW-0812">Transmembrane</keyword>
<feature type="transmembrane region" description="Helical" evidence="1">
    <location>
        <begin position="9"/>
        <end position="26"/>
    </location>
</feature>
<evidence type="ECO:0000313" key="2">
    <source>
        <dbReference type="EMBL" id="KAK2606454.1"/>
    </source>
</evidence>
<evidence type="ECO:0000313" key="3">
    <source>
        <dbReference type="Proteomes" id="UP001251528"/>
    </source>
</evidence>
<evidence type="ECO:0008006" key="4">
    <source>
        <dbReference type="Google" id="ProtNLM"/>
    </source>
</evidence>
<dbReference type="Pfam" id="PF10311">
    <property type="entry name" value="Ilm1"/>
    <property type="match status" value="1"/>
</dbReference>
<protein>
    <recommendedName>
        <fullName evidence="4">Increased loss of mitochondrial DNA protein 1</fullName>
    </recommendedName>
</protein>
<dbReference type="Proteomes" id="UP001251528">
    <property type="component" value="Unassembled WGS sequence"/>
</dbReference>
<keyword evidence="1" id="KW-0472">Membrane</keyword>
<reference evidence="2" key="1">
    <citation type="submission" date="2023-06" db="EMBL/GenBank/DDBJ databases">
        <title>Conoideocrella luteorostrata (Hypocreales: Clavicipitaceae), a potential biocontrol fungus for elongate hemlock scale in United States Christmas tree production areas.</title>
        <authorList>
            <person name="Barrett H."/>
            <person name="Lovett B."/>
            <person name="Macias A.M."/>
            <person name="Stajich J.E."/>
            <person name="Kasson M.T."/>
        </authorList>
    </citation>
    <scope>NUCLEOTIDE SEQUENCE</scope>
    <source>
        <strain evidence="2">ARSEF 14590</strain>
    </source>
</reference>
<sequence length="194" mass="22095">MALITSKTLLTSISLFHITLGFFFLTNPRTINDQILVQVLGQSMGIPHAHGFDSQSHTLAFLATVLAFFGFSDLLSLSMPEELGSLYYWGTQAPLRAFFSILLTFYIYTFGPSSPIYGGATHHTRGGYNPSYRPAGWGGDGLKNRVVFTFMFIEMIAWFWVWVTLREERQGVVERMRTNARRAAKHEHEHEHEE</sequence>
<dbReference type="PANTHER" id="PTHR28029">
    <property type="entry name" value="PROTEIN ILM1"/>
    <property type="match status" value="1"/>
</dbReference>
<dbReference type="InterPro" id="IPR018815">
    <property type="entry name" value="Incr_loss_mito_DNA_1"/>
</dbReference>
<gene>
    <name evidence="2" type="ORF">QQS21_003147</name>
</gene>
<name>A0AAJ0G0U0_9HYPO</name>